<dbReference type="InterPro" id="IPR038766">
    <property type="entry name" value="Membrane_comp_ABC_pdt"/>
</dbReference>
<evidence type="ECO:0000259" key="7">
    <source>
        <dbReference type="Pfam" id="PF02687"/>
    </source>
</evidence>
<reference evidence="8" key="1">
    <citation type="submission" date="2020-02" db="EMBL/GenBank/DDBJ databases">
        <authorList>
            <person name="Meier V. D."/>
        </authorList>
    </citation>
    <scope>NUCLEOTIDE SEQUENCE</scope>
    <source>
        <strain evidence="8">AVDCRST_MAG40</strain>
    </source>
</reference>
<accession>A0A6J4MI79</accession>
<evidence type="ECO:0000256" key="6">
    <source>
        <dbReference type="SAM" id="Phobius"/>
    </source>
</evidence>
<evidence type="ECO:0000313" key="8">
    <source>
        <dbReference type="EMBL" id="CAA9360130.1"/>
    </source>
</evidence>
<comment type="subcellular location">
    <subcellularLocation>
        <location evidence="1">Cell membrane</location>
        <topology evidence="1">Multi-pass membrane protein</topology>
    </subcellularLocation>
</comment>
<dbReference type="GO" id="GO:0005886">
    <property type="term" value="C:plasma membrane"/>
    <property type="evidence" value="ECO:0007669"/>
    <property type="project" value="UniProtKB-SubCell"/>
</dbReference>
<protein>
    <submittedName>
        <fullName evidence="8">ABC transporter, fused permease protein</fullName>
    </submittedName>
</protein>
<feature type="transmembrane region" description="Helical" evidence="6">
    <location>
        <begin position="136"/>
        <end position="159"/>
    </location>
</feature>
<evidence type="ECO:0000256" key="5">
    <source>
        <dbReference type="ARBA" id="ARBA00023136"/>
    </source>
</evidence>
<evidence type="ECO:0000256" key="2">
    <source>
        <dbReference type="ARBA" id="ARBA00022475"/>
    </source>
</evidence>
<evidence type="ECO:0000256" key="4">
    <source>
        <dbReference type="ARBA" id="ARBA00022989"/>
    </source>
</evidence>
<dbReference type="PANTHER" id="PTHR30287:SF1">
    <property type="entry name" value="INNER MEMBRANE PROTEIN"/>
    <property type="match status" value="1"/>
</dbReference>
<keyword evidence="2" id="KW-1003">Cell membrane</keyword>
<evidence type="ECO:0000256" key="1">
    <source>
        <dbReference type="ARBA" id="ARBA00004651"/>
    </source>
</evidence>
<keyword evidence="4 6" id="KW-1133">Transmembrane helix</keyword>
<sequence>AMTPSERITAGRWFPASPAAGDTIFEVSIERDVAGDLGVALGDVITWDVQGVRVPTRVTSLREVNWARFEPNFFAVFEPRALEAAPKQYVLLARAPSRDAVARLQRTTVARYPNVSSVDLSLVLETVDQIVSKVSVAIRFLALFSLALGVPVLFSAVAATRRQRVREGVLLRTLGATRAQVRRILLSEYALLGILGSLTGMALAFGGAWALVRFVFNGTFVPAWAPALSIAALMTLLTVAIGLLSGRDVFRETPVAALREA</sequence>
<dbReference type="Pfam" id="PF02687">
    <property type="entry name" value="FtsX"/>
    <property type="match status" value="1"/>
</dbReference>
<dbReference type="AlphaFoldDB" id="A0A6J4MI79"/>
<organism evidence="8">
    <name type="scientific">uncultured Gemmatimonadaceae bacterium</name>
    <dbReference type="NCBI Taxonomy" id="246130"/>
    <lineage>
        <taxon>Bacteria</taxon>
        <taxon>Pseudomonadati</taxon>
        <taxon>Gemmatimonadota</taxon>
        <taxon>Gemmatimonadia</taxon>
        <taxon>Gemmatimonadales</taxon>
        <taxon>Gemmatimonadaceae</taxon>
        <taxon>environmental samples</taxon>
    </lineage>
</organism>
<evidence type="ECO:0000256" key="3">
    <source>
        <dbReference type="ARBA" id="ARBA00022692"/>
    </source>
</evidence>
<proteinExistence type="predicted"/>
<feature type="transmembrane region" description="Helical" evidence="6">
    <location>
        <begin position="189"/>
        <end position="211"/>
    </location>
</feature>
<keyword evidence="3 6" id="KW-0812">Transmembrane</keyword>
<keyword evidence="5 6" id="KW-0472">Membrane</keyword>
<feature type="domain" description="ABC3 transporter permease C-terminal" evidence="7">
    <location>
        <begin position="140"/>
        <end position="253"/>
    </location>
</feature>
<dbReference type="InterPro" id="IPR003838">
    <property type="entry name" value="ABC3_permease_C"/>
</dbReference>
<feature type="non-terminal residue" evidence="8">
    <location>
        <position position="1"/>
    </location>
</feature>
<feature type="transmembrane region" description="Helical" evidence="6">
    <location>
        <begin position="223"/>
        <end position="244"/>
    </location>
</feature>
<dbReference type="EMBL" id="CADCTX010000946">
    <property type="protein sequence ID" value="CAA9360130.1"/>
    <property type="molecule type" value="Genomic_DNA"/>
</dbReference>
<dbReference type="PANTHER" id="PTHR30287">
    <property type="entry name" value="MEMBRANE COMPONENT OF PREDICTED ABC SUPERFAMILY METABOLITE UPTAKE TRANSPORTER"/>
    <property type="match status" value="1"/>
</dbReference>
<name>A0A6J4MI79_9BACT</name>
<gene>
    <name evidence="8" type="ORF">AVDCRST_MAG40-3428</name>
</gene>